<name>A0A023X5X9_RUBRA</name>
<comment type="pathway">
    <text evidence="9">Amino-acid biosynthesis; L-arginine biosynthesis; L-ornithine and N-acetyl-L-glutamate from L-glutamate and N(2)-acetyl-L-ornithine (cyclic): step 1/1.</text>
</comment>
<keyword evidence="5 9" id="KW-0808">Transferase</keyword>
<evidence type="ECO:0000256" key="2">
    <source>
        <dbReference type="ARBA" id="ARBA00011475"/>
    </source>
</evidence>
<gene>
    <name evidence="9" type="primary">argJ</name>
    <name evidence="10" type="ORF">RradSPS_2298</name>
</gene>
<keyword evidence="7 9" id="KW-0012">Acyltransferase</keyword>
<feature type="site" description="Involved in the stabilization of negative charge on the oxyanion by the formation of the oxyanion hole" evidence="9">
    <location>
        <position position="140"/>
    </location>
</feature>
<dbReference type="InterPro" id="IPR002813">
    <property type="entry name" value="Arg_biosynth_ArgJ"/>
</dbReference>
<dbReference type="Gene3D" id="3.60.70.12">
    <property type="entry name" value="L-amino peptidase D-ALA esterase/amidase"/>
    <property type="match status" value="1"/>
</dbReference>
<evidence type="ECO:0000256" key="9">
    <source>
        <dbReference type="HAMAP-Rule" id="MF_01106"/>
    </source>
</evidence>
<dbReference type="PANTHER" id="PTHR23100">
    <property type="entry name" value="ARGININE BIOSYNTHESIS BIFUNCTIONAL PROTEIN ARGJ"/>
    <property type="match status" value="1"/>
</dbReference>
<feature type="binding site" evidence="9">
    <location>
        <position position="213"/>
    </location>
    <ligand>
        <name>substrate</name>
    </ligand>
</feature>
<feature type="chain" id="PRO_5023226980" description="Arginine biosynthesis bifunctional protein ArgJ beta chain" evidence="9">
    <location>
        <begin position="213"/>
        <end position="426"/>
    </location>
</feature>
<dbReference type="EC" id="2.3.1.1" evidence="9"/>
<keyword evidence="9" id="KW-0963">Cytoplasm</keyword>
<feature type="site" description="Involved in the stabilization of negative charge on the oxyanion by the formation of the oxyanion hole" evidence="9">
    <location>
        <position position="141"/>
    </location>
</feature>
<evidence type="ECO:0000256" key="6">
    <source>
        <dbReference type="ARBA" id="ARBA00022813"/>
    </source>
</evidence>
<dbReference type="GO" id="GO:0004358">
    <property type="term" value="F:L-glutamate N-acetyltransferase activity, acting on acetyl-L-ornithine as donor"/>
    <property type="evidence" value="ECO:0007669"/>
    <property type="project" value="UniProtKB-UniRule"/>
</dbReference>
<dbReference type="STRING" id="42256.RradSPS_2298"/>
<feature type="site" description="Cleavage; by autolysis" evidence="9">
    <location>
        <begin position="212"/>
        <end position="213"/>
    </location>
</feature>
<dbReference type="FunFam" id="3.10.20.340:FF:000001">
    <property type="entry name" value="Arginine biosynthesis bifunctional protein ArgJ, chloroplastic"/>
    <property type="match status" value="1"/>
</dbReference>
<keyword evidence="6 9" id="KW-0068">Autocatalytic cleavage</keyword>
<dbReference type="HAMAP" id="MF_01106">
    <property type="entry name" value="ArgJ"/>
    <property type="match status" value="1"/>
</dbReference>
<dbReference type="Proteomes" id="UP000025229">
    <property type="component" value="Chromosome"/>
</dbReference>
<comment type="subcellular location">
    <subcellularLocation>
        <location evidence="9">Cytoplasm</location>
    </subcellularLocation>
</comment>
<dbReference type="EC" id="2.3.1.35" evidence="9"/>
<evidence type="ECO:0000256" key="4">
    <source>
        <dbReference type="ARBA" id="ARBA00022605"/>
    </source>
</evidence>
<dbReference type="Pfam" id="PF01960">
    <property type="entry name" value="ArgJ"/>
    <property type="match status" value="1"/>
</dbReference>
<dbReference type="GO" id="GO:0006592">
    <property type="term" value="P:ornithine biosynthetic process"/>
    <property type="evidence" value="ECO:0007669"/>
    <property type="project" value="TreeGrafter"/>
</dbReference>
<comment type="function">
    <text evidence="9">Catalyzes two activities which are involved in the cyclic version of arginine biosynthesis: the synthesis of N-acetylglutamate from glutamate and acetyl-CoA as the acetyl donor, and of ornithine by transacetylation between N(2)-acetylornithine and glutamate.</text>
</comment>
<dbReference type="GO" id="GO:0004042">
    <property type="term" value="F:L-glutamate N-acetyltransferase activity"/>
    <property type="evidence" value="ECO:0007669"/>
    <property type="project" value="UniProtKB-UniRule"/>
</dbReference>
<evidence type="ECO:0000313" key="11">
    <source>
        <dbReference type="Proteomes" id="UP000025229"/>
    </source>
</evidence>
<reference evidence="10 11" key="1">
    <citation type="submission" date="2014-03" db="EMBL/GenBank/DDBJ databases">
        <title>Complete genome sequence of the Radio-Resistant Rubrobacter radiotolerans RSPS-4.</title>
        <authorList>
            <person name="Egas C.C."/>
            <person name="Barroso C.C."/>
            <person name="Froufe H.J.C."/>
            <person name="Pacheco J.J."/>
            <person name="Albuquerque L.L."/>
            <person name="da Costa M.M.S."/>
        </authorList>
    </citation>
    <scope>NUCLEOTIDE SEQUENCE [LARGE SCALE GENOMIC DNA]</scope>
    <source>
        <strain evidence="10 11">RSPS-4</strain>
    </source>
</reference>
<dbReference type="SUPFAM" id="SSF56266">
    <property type="entry name" value="DmpA/ArgJ-like"/>
    <property type="match status" value="1"/>
</dbReference>
<comment type="pathway">
    <text evidence="9">Amino-acid biosynthesis; L-arginine biosynthesis; N(2)-acetyl-L-ornithine from L-glutamate: step 1/4.</text>
</comment>
<dbReference type="NCBIfam" id="TIGR00120">
    <property type="entry name" value="ArgJ"/>
    <property type="match status" value="1"/>
</dbReference>
<protein>
    <recommendedName>
        <fullName evidence="9">Arginine biosynthesis bifunctional protein ArgJ</fullName>
    </recommendedName>
    <domain>
        <recommendedName>
            <fullName evidence="9">Glutamate N-acetyltransferase</fullName>
            <ecNumber evidence="9">2.3.1.35</ecNumber>
        </recommendedName>
        <alternativeName>
            <fullName evidence="9">Ornithine acetyltransferase</fullName>
            <shortName evidence="9">OATase</shortName>
        </alternativeName>
        <alternativeName>
            <fullName evidence="9">Ornithine transacetylase</fullName>
        </alternativeName>
    </domain>
    <domain>
        <recommendedName>
            <fullName evidence="9">Amino-acid acetyltransferase</fullName>
            <ecNumber evidence="9">2.3.1.1</ecNumber>
        </recommendedName>
        <alternativeName>
            <fullName evidence="9">N-acetylglutamate synthase</fullName>
            <shortName evidence="9">AGSase</shortName>
        </alternativeName>
    </domain>
    <component>
        <recommendedName>
            <fullName evidence="9">Arginine biosynthesis bifunctional protein ArgJ alpha chain</fullName>
        </recommendedName>
    </component>
    <component>
        <recommendedName>
            <fullName evidence="9">Arginine biosynthesis bifunctional protein ArgJ beta chain</fullName>
        </recommendedName>
    </component>
</protein>
<evidence type="ECO:0000256" key="1">
    <source>
        <dbReference type="ARBA" id="ARBA00006774"/>
    </source>
</evidence>
<feature type="binding site" evidence="9">
    <location>
        <position position="176"/>
    </location>
    <ligand>
        <name>substrate</name>
    </ligand>
</feature>
<dbReference type="GO" id="GO:0006526">
    <property type="term" value="P:L-arginine biosynthetic process"/>
    <property type="evidence" value="ECO:0007669"/>
    <property type="project" value="UniProtKB-UniRule"/>
</dbReference>
<comment type="catalytic activity">
    <reaction evidence="8 9">
        <text>N(2)-acetyl-L-ornithine + L-glutamate = N-acetyl-L-glutamate + L-ornithine</text>
        <dbReference type="Rhea" id="RHEA:15349"/>
        <dbReference type="ChEBI" id="CHEBI:29985"/>
        <dbReference type="ChEBI" id="CHEBI:44337"/>
        <dbReference type="ChEBI" id="CHEBI:46911"/>
        <dbReference type="ChEBI" id="CHEBI:57805"/>
        <dbReference type="EC" id="2.3.1.35"/>
    </reaction>
</comment>
<keyword evidence="9" id="KW-0511">Multifunctional enzyme</keyword>
<dbReference type="GO" id="GO:0005737">
    <property type="term" value="C:cytoplasm"/>
    <property type="evidence" value="ECO:0007669"/>
    <property type="project" value="UniProtKB-SubCell"/>
</dbReference>
<dbReference type="AlphaFoldDB" id="A0A023X5X9"/>
<dbReference type="InterPro" id="IPR042195">
    <property type="entry name" value="ArgJ_beta_C"/>
</dbReference>
<dbReference type="Gene3D" id="3.10.20.340">
    <property type="entry name" value="ArgJ beta chain, C-terminal domain"/>
    <property type="match status" value="1"/>
</dbReference>
<feature type="binding site" evidence="9">
    <location>
        <position position="299"/>
    </location>
    <ligand>
        <name>substrate</name>
    </ligand>
</feature>
<evidence type="ECO:0000313" key="10">
    <source>
        <dbReference type="EMBL" id="AHY47581.1"/>
    </source>
</evidence>
<comment type="subunit">
    <text evidence="2 9">Heterotetramer of two alpha and two beta chains.</text>
</comment>
<dbReference type="KEGG" id="rrd:RradSPS_2298"/>
<keyword evidence="3 9" id="KW-0055">Arginine biosynthesis</keyword>
<organism evidence="10 11">
    <name type="scientific">Rubrobacter radiotolerans</name>
    <name type="common">Arthrobacter radiotolerans</name>
    <dbReference type="NCBI Taxonomy" id="42256"/>
    <lineage>
        <taxon>Bacteria</taxon>
        <taxon>Bacillati</taxon>
        <taxon>Actinomycetota</taxon>
        <taxon>Rubrobacteria</taxon>
        <taxon>Rubrobacterales</taxon>
        <taxon>Rubrobacteraceae</taxon>
        <taxon>Rubrobacter</taxon>
    </lineage>
</organism>
<keyword evidence="4 9" id="KW-0028">Amino-acid biosynthesis</keyword>
<dbReference type="FunFam" id="3.60.70.12:FF:000001">
    <property type="entry name" value="Arginine biosynthesis bifunctional protein ArgJ, chloroplastic"/>
    <property type="match status" value="1"/>
</dbReference>
<sequence length="426" mass="43221">MTRARANARITATMNKDSGQRIKFAPGEALRGKGATAAEGFFAAGVSCGVRRAGELDLGLLFSGGPCVAAGAFTRNAFRGAPVGVTEEAVADGTLRAVAVNSGNANAATGAGGVEDARRMQTAAAEALGVEVGEVAVASTGVIGERLPVEKVEAGILDAAGRLGAGDDAFAEAILTTDTRPKQASATVRVAGKTVTVGGTAKGSGMIHPNMGTMLAFLTTDASVEREYLNRTFLAAVERSFNRVTVDGDTSPSDLALVLANGASGNEPLDADHPDAPAFAAAVEKVCVELARAIARDGEGATKLVTVVVRGAADEKSAAALAKSVAGSSLVKAAVFGEDANWGRALNALGYSGVAFDVGKAAIRFGEVEVFRGGEPVPHETAEANAQLSGEEVVIEVELGEGESEATAWGCDLTYGYVEINGSYRT</sequence>
<accession>A0A023X5X9</accession>
<proteinExistence type="inferred from homology"/>
<evidence type="ECO:0000256" key="3">
    <source>
        <dbReference type="ARBA" id="ARBA00022571"/>
    </source>
</evidence>
<comment type="similarity">
    <text evidence="1 9">Belongs to the ArgJ family.</text>
</comment>
<dbReference type="PATRIC" id="fig|42256.3.peg.2340"/>
<dbReference type="InterPro" id="IPR016117">
    <property type="entry name" value="ArgJ-like_dom_sf"/>
</dbReference>
<comment type="catalytic activity">
    <reaction evidence="9">
        <text>L-glutamate + acetyl-CoA = N-acetyl-L-glutamate + CoA + H(+)</text>
        <dbReference type="Rhea" id="RHEA:24292"/>
        <dbReference type="ChEBI" id="CHEBI:15378"/>
        <dbReference type="ChEBI" id="CHEBI:29985"/>
        <dbReference type="ChEBI" id="CHEBI:44337"/>
        <dbReference type="ChEBI" id="CHEBI:57287"/>
        <dbReference type="ChEBI" id="CHEBI:57288"/>
        <dbReference type="EC" id="2.3.1.1"/>
    </reaction>
</comment>
<dbReference type="NCBIfam" id="NF003802">
    <property type="entry name" value="PRK05388.1"/>
    <property type="match status" value="1"/>
</dbReference>
<feature type="binding site" evidence="9">
    <location>
        <position position="202"/>
    </location>
    <ligand>
        <name>substrate</name>
    </ligand>
</feature>
<feature type="active site" description="Nucleophile" evidence="9">
    <location>
        <position position="213"/>
    </location>
</feature>
<feature type="binding site" evidence="9">
    <location>
        <position position="426"/>
    </location>
    <ligand>
        <name>substrate</name>
    </ligand>
</feature>
<dbReference type="UniPathway" id="UPA00068">
    <property type="reaction ID" value="UER00106"/>
</dbReference>
<dbReference type="EMBL" id="CP007514">
    <property type="protein sequence ID" value="AHY47581.1"/>
    <property type="molecule type" value="Genomic_DNA"/>
</dbReference>
<keyword evidence="11" id="KW-1185">Reference proteome</keyword>
<dbReference type="PANTHER" id="PTHR23100:SF0">
    <property type="entry name" value="ARGININE BIOSYNTHESIS BIFUNCTIONAL PROTEIN ARGJ, MITOCHONDRIAL"/>
    <property type="match status" value="1"/>
</dbReference>
<dbReference type="HOGENOM" id="CLU_027172_1_0_11"/>
<feature type="chain" id="PRO_5023226979" description="Arginine biosynthesis bifunctional protein ArgJ alpha chain" evidence="9">
    <location>
        <begin position="1"/>
        <end position="212"/>
    </location>
</feature>
<feature type="binding site" evidence="9">
    <location>
        <position position="421"/>
    </location>
    <ligand>
        <name>substrate</name>
    </ligand>
</feature>
<dbReference type="CDD" id="cd02152">
    <property type="entry name" value="OAT"/>
    <property type="match status" value="1"/>
</dbReference>
<evidence type="ECO:0000256" key="8">
    <source>
        <dbReference type="ARBA" id="ARBA00049439"/>
    </source>
</evidence>
<evidence type="ECO:0000256" key="7">
    <source>
        <dbReference type="ARBA" id="ARBA00023315"/>
    </source>
</evidence>
<dbReference type="eggNOG" id="COG1364">
    <property type="taxonomic scope" value="Bacteria"/>
</dbReference>
<evidence type="ECO:0000256" key="5">
    <source>
        <dbReference type="ARBA" id="ARBA00022679"/>
    </source>
</evidence>